<protein>
    <submittedName>
        <fullName evidence="1">Uncharacterized protein</fullName>
    </submittedName>
</protein>
<evidence type="ECO:0000313" key="1">
    <source>
        <dbReference type="EMBL" id="KJV55004.1"/>
    </source>
</evidence>
<dbReference type="Proteomes" id="UP000033616">
    <property type="component" value="Unassembled WGS sequence"/>
</dbReference>
<proteinExistence type="predicted"/>
<dbReference type="AlphaFoldDB" id="A0A0F3MK75"/>
<dbReference type="STRING" id="1359168.OCHUTO_1017"/>
<accession>A0A0F3MK75</accession>
<organism evidence="1 2">
    <name type="scientific">Orientia chuto str. Dubai</name>
    <dbReference type="NCBI Taxonomy" id="1359168"/>
    <lineage>
        <taxon>Bacteria</taxon>
        <taxon>Pseudomonadati</taxon>
        <taxon>Pseudomonadota</taxon>
        <taxon>Alphaproteobacteria</taxon>
        <taxon>Rickettsiales</taxon>
        <taxon>Rickettsiaceae</taxon>
        <taxon>Rickettsieae</taxon>
        <taxon>Orientia</taxon>
    </lineage>
</organism>
<dbReference type="EMBL" id="LANP01000030">
    <property type="protein sequence ID" value="KJV55004.1"/>
    <property type="molecule type" value="Genomic_DNA"/>
</dbReference>
<dbReference type="PATRIC" id="fig|1359168.3.peg.811"/>
<dbReference type="OrthoDB" id="9940920at2"/>
<sequence length="145" mass="16850">MKPKGGFKFKSSNCKLDSNFKFKSNGSPDLFSKIYKGYINEIERKVYHAKKYVYKNKFLYELSQKIKGHGSDTNDMIEFLEENQSLLKSYFGKQGDDINSNYDYICIITKAEHTNMQIAFQEKIIAELGVLSVILMKQYSCDVYT</sequence>
<keyword evidence="2" id="KW-1185">Reference proteome</keyword>
<dbReference type="RefSeq" id="WP_156961307.1">
    <property type="nucleotide sequence ID" value="NZ_LANP01000030.1"/>
</dbReference>
<reference evidence="1 2" key="1">
    <citation type="submission" date="2015-02" db="EMBL/GenBank/DDBJ databases">
        <title>Genome Sequencing of Rickettsiales.</title>
        <authorList>
            <person name="Daugherty S.C."/>
            <person name="Su Q."/>
            <person name="Abolude K."/>
            <person name="Beier-Sexton M."/>
            <person name="Carlyon J.A."/>
            <person name="Carter R."/>
            <person name="Day N.P."/>
            <person name="Dumler S.J."/>
            <person name="Dyachenko V."/>
            <person name="Godinez A."/>
            <person name="Kurtti T.J."/>
            <person name="Lichay M."/>
            <person name="Mullins K.E."/>
            <person name="Ott S."/>
            <person name="Pappas-Brown V."/>
            <person name="Paris D.H."/>
            <person name="Patel P."/>
            <person name="Richards A.L."/>
            <person name="Sadzewicz L."/>
            <person name="Sears K."/>
            <person name="Seidman D."/>
            <person name="Sengamalay N."/>
            <person name="Stenos J."/>
            <person name="Tallon L.J."/>
            <person name="Vincent G."/>
            <person name="Fraser C.M."/>
            <person name="Munderloh U."/>
            <person name="Dunning-Hotopp J.C."/>
        </authorList>
    </citation>
    <scope>NUCLEOTIDE SEQUENCE [LARGE SCALE GENOMIC DNA]</scope>
    <source>
        <strain evidence="1 2">Fuller</strain>
    </source>
</reference>
<name>A0A0F3MK75_9RICK</name>
<comment type="caution">
    <text evidence="1">The sequence shown here is derived from an EMBL/GenBank/DDBJ whole genome shotgun (WGS) entry which is preliminary data.</text>
</comment>
<evidence type="ECO:0000313" key="2">
    <source>
        <dbReference type="Proteomes" id="UP000033616"/>
    </source>
</evidence>
<gene>
    <name evidence="1" type="ORF">OCHUTO_1017</name>
</gene>